<evidence type="ECO:0000313" key="2">
    <source>
        <dbReference type="EMBL" id="KAK9863765.1"/>
    </source>
</evidence>
<dbReference type="AlphaFoldDB" id="A0AAW1T548"/>
<feature type="compositionally biased region" description="Low complexity" evidence="1">
    <location>
        <begin position="344"/>
        <end position="362"/>
    </location>
</feature>
<organism evidence="2 3">
    <name type="scientific">Apatococcus fuscideae</name>
    <dbReference type="NCBI Taxonomy" id="2026836"/>
    <lineage>
        <taxon>Eukaryota</taxon>
        <taxon>Viridiplantae</taxon>
        <taxon>Chlorophyta</taxon>
        <taxon>core chlorophytes</taxon>
        <taxon>Trebouxiophyceae</taxon>
        <taxon>Chlorellales</taxon>
        <taxon>Chlorellaceae</taxon>
        <taxon>Apatococcus</taxon>
    </lineage>
</organism>
<feature type="compositionally biased region" description="Basic and acidic residues" evidence="1">
    <location>
        <begin position="430"/>
        <end position="444"/>
    </location>
</feature>
<dbReference type="EMBL" id="JALJOV010000432">
    <property type="protein sequence ID" value="KAK9863765.1"/>
    <property type="molecule type" value="Genomic_DNA"/>
</dbReference>
<accession>A0AAW1T548</accession>
<protein>
    <submittedName>
        <fullName evidence="2">Uncharacterized protein</fullName>
    </submittedName>
</protein>
<feature type="compositionally biased region" description="Low complexity" evidence="1">
    <location>
        <begin position="396"/>
        <end position="413"/>
    </location>
</feature>
<gene>
    <name evidence="2" type="ORF">WJX84_005282</name>
</gene>
<comment type="caution">
    <text evidence="2">The sequence shown here is derived from an EMBL/GenBank/DDBJ whole genome shotgun (WGS) entry which is preliminary data.</text>
</comment>
<sequence length="470" mass="50257">MATPTIENRSSQQPAEPQLQRLHFLVSGLCSRFRLGTLAFVQVWMENLESPSEAQDDATALLCSPRQPCFVGMSSLQGFRAASCDSGVTTQELGLLGRAFTGSLQVVQNLSIVPKSQHPRNKLKGHESSISEVVYIPVYDQEKLEDGVFAVIEVMLSNETSENMAVANLITYASRFMEDVLLSISHEPPEELTSWTSSATSSTCSTRGSLDPPPARWQVSPRVDASDAHRPSISRESWTQHFTSSTGQHMPISSPSTQADPHLDQPQRLHPDAAEFFPGSSARRGSEPWGTSGRRRSEMGGQPGLLGPRTPAMQAPLASPFAHTSPPMASPSRISPRGDHGLKRSSSIARTTSSRSLSDMSSGAPKSLPESPSQTLSDGACPAIPEVSSSPPPLARTPLLQAPAALPQQAATAVSPASGNVRHAGEAAPDDARPPIRDEHKEPIKTSWWRVPASKLIPGMGAVPPQGVVC</sequence>
<evidence type="ECO:0000256" key="1">
    <source>
        <dbReference type="SAM" id="MobiDB-lite"/>
    </source>
</evidence>
<feature type="compositionally biased region" description="Polar residues" evidence="1">
    <location>
        <begin position="234"/>
        <end position="259"/>
    </location>
</feature>
<proteinExistence type="predicted"/>
<reference evidence="2 3" key="1">
    <citation type="journal article" date="2024" name="Nat. Commun.">
        <title>Phylogenomics reveals the evolutionary origins of lichenization in chlorophyte algae.</title>
        <authorList>
            <person name="Puginier C."/>
            <person name="Libourel C."/>
            <person name="Otte J."/>
            <person name="Skaloud P."/>
            <person name="Haon M."/>
            <person name="Grisel S."/>
            <person name="Petersen M."/>
            <person name="Berrin J.G."/>
            <person name="Delaux P.M."/>
            <person name="Dal Grande F."/>
            <person name="Keller J."/>
        </authorList>
    </citation>
    <scope>NUCLEOTIDE SEQUENCE [LARGE SCALE GENOMIC DNA]</scope>
    <source>
        <strain evidence="2 3">SAG 2523</strain>
    </source>
</reference>
<name>A0AAW1T548_9CHLO</name>
<feature type="compositionally biased region" description="Low complexity" evidence="1">
    <location>
        <begin position="193"/>
        <end position="209"/>
    </location>
</feature>
<feature type="region of interest" description="Disordered" evidence="1">
    <location>
        <begin position="188"/>
        <end position="447"/>
    </location>
</feature>
<evidence type="ECO:0000313" key="3">
    <source>
        <dbReference type="Proteomes" id="UP001485043"/>
    </source>
</evidence>
<dbReference type="Proteomes" id="UP001485043">
    <property type="component" value="Unassembled WGS sequence"/>
</dbReference>
<feature type="compositionally biased region" description="Basic and acidic residues" evidence="1">
    <location>
        <begin position="261"/>
        <end position="273"/>
    </location>
</feature>
<keyword evidence="3" id="KW-1185">Reference proteome</keyword>